<evidence type="ECO:0000313" key="14">
    <source>
        <dbReference type="EMBL" id="TAA74271.1"/>
    </source>
</evidence>
<evidence type="ECO:0000256" key="7">
    <source>
        <dbReference type="ARBA" id="ARBA00022777"/>
    </source>
</evidence>
<protein>
    <recommendedName>
        <fullName evidence="3">pyruvate kinase</fullName>
        <ecNumber evidence="3">2.7.1.40</ecNumber>
    </recommendedName>
</protein>
<keyword evidence="7 14" id="KW-0418">Kinase</keyword>
<reference evidence="14" key="1">
    <citation type="submission" date="2017-07" db="EMBL/GenBank/DDBJ databases">
        <title>The cable genome - Insights into the physiology and evolution of filamentous bacteria capable of sulfide oxidation via long distance electron transfer.</title>
        <authorList>
            <person name="Thorup C."/>
            <person name="Bjerg J.T."/>
            <person name="Schreiber L."/>
            <person name="Nielsen L.P."/>
            <person name="Kjeldsen K.U."/>
            <person name="Boesen T."/>
            <person name="Boggild A."/>
            <person name="Meysman F."/>
            <person name="Geelhoed J."/>
            <person name="Schramm A."/>
        </authorList>
    </citation>
    <scope>NUCLEOTIDE SEQUENCE [LARGE SCALE GENOMIC DNA]</scope>
    <source>
        <strain evidence="14">GS</strain>
    </source>
</reference>
<evidence type="ECO:0000256" key="3">
    <source>
        <dbReference type="ARBA" id="ARBA00012142"/>
    </source>
</evidence>
<evidence type="ECO:0000256" key="2">
    <source>
        <dbReference type="ARBA" id="ARBA00008663"/>
    </source>
</evidence>
<keyword evidence="12" id="KW-0175">Coiled coil</keyword>
<comment type="pathway">
    <text evidence="1">Carbohydrate degradation; glycolysis; pyruvate from D-glyceraldehyde 3-phosphate: step 5/5.</text>
</comment>
<name>A0A521G080_9BACT</name>
<dbReference type="GO" id="GO:0000287">
    <property type="term" value="F:magnesium ion binding"/>
    <property type="evidence" value="ECO:0007669"/>
    <property type="project" value="InterPro"/>
</dbReference>
<keyword evidence="15" id="KW-1185">Reference proteome</keyword>
<dbReference type="GO" id="GO:0016301">
    <property type="term" value="F:kinase activity"/>
    <property type="evidence" value="ECO:0007669"/>
    <property type="project" value="UniProtKB-KW"/>
</dbReference>
<dbReference type="AlphaFoldDB" id="A0A521G080"/>
<dbReference type="InterPro" id="IPR001697">
    <property type="entry name" value="Pyr_Knase"/>
</dbReference>
<dbReference type="InterPro" id="IPR015813">
    <property type="entry name" value="Pyrv/PenolPyrv_kinase-like_dom"/>
</dbReference>
<keyword evidence="5" id="KW-0479">Metal-binding</keyword>
<keyword evidence="9" id="KW-0460">Magnesium</keyword>
<dbReference type="GO" id="GO:0004743">
    <property type="term" value="F:pyruvate kinase activity"/>
    <property type="evidence" value="ECO:0007669"/>
    <property type="project" value="UniProtKB-EC"/>
</dbReference>
<feature type="domain" description="Pyruvate kinase barrel" evidence="13">
    <location>
        <begin position="389"/>
        <end position="588"/>
    </location>
</feature>
<keyword evidence="11 14" id="KW-0670">Pyruvate</keyword>
<dbReference type="InterPro" id="IPR040442">
    <property type="entry name" value="Pyrv_kinase-like_dom_sf"/>
</dbReference>
<feature type="coiled-coil region" evidence="12">
    <location>
        <begin position="29"/>
        <end position="56"/>
    </location>
</feature>
<evidence type="ECO:0000256" key="9">
    <source>
        <dbReference type="ARBA" id="ARBA00022842"/>
    </source>
</evidence>
<dbReference type="GO" id="GO:0005524">
    <property type="term" value="F:ATP binding"/>
    <property type="evidence" value="ECO:0007669"/>
    <property type="project" value="UniProtKB-KW"/>
</dbReference>
<keyword evidence="8" id="KW-0067">ATP-binding</keyword>
<feature type="domain" description="Pyruvate kinase barrel" evidence="13">
    <location>
        <begin position="161"/>
        <end position="242"/>
    </location>
</feature>
<dbReference type="InterPro" id="IPR015793">
    <property type="entry name" value="Pyrv_Knase_brl"/>
</dbReference>
<dbReference type="SUPFAM" id="SSF51621">
    <property type="entry name" value="Phosphoenolpyruvate/pyruvate domain"/>
    <property type="match status" value="1"/>
</dbReference>
<sequence length="666" mass="72478">MMITAHKHEDTRKNTATKKLKERLPPLALAEDDAELQSVRDQLAAIRAELAAADERTEARLAAAHPHYRESARNLLHYLALRRRDLRPLQRRLAALGFSSLGRAESHVLATVDAVLDMLRRLTGQPMPPPENRGVAFAVGERLLAEHAEALLGEAAAGRGVRIMVTMPSEAADNSALVEELLRQGMDCMRVNCAHDGPEAWLRMIGHLRQAEQAQGRSCKVVMDLAGPKLRTGPVEPGLAAARVRPCRDACGNVTAPGRIWLTAETDPQSPPSAADLCLPVPEDWLAVARSGRQISLRDARGAKRLLLIADVTAKGCWAEAVKTVYITPGTILRHKRGPAKRRKRECVVGELPMAENALLLLPGDQLLITRDLRPGRPAALDSADHLLTPAMIGCTIPEVFDQVRPGEPVWFDDGKIGGIIDKVEAAEVFVRITQTKPGGGRLRGDKGIEDLAFAVVHADVVELSFANCAADVEQLRSQLARLGGRQPALVLKIETKAGFENLPDILLAAMQSPCCGVMIARGDLAIECGFERLAEVQEEILWICEAAHVPVIWATQVLEALAKDGMPSRAEISDAAMGDRAECVMLNKGPHVLSAVRTLDSILRRMHSHQTKKRAMLRELRLAHALSAAPAAEADLAAQETDADGICPVWLNSRLCKRSYQNESQ</sequence>
<dbReference type="UniPathway" id="UPA00109">
    <property type="reaction ID" value="UER00188"/>
</dbReference>
<evidence type="ECO:0000256" key="6">
    <source>
        <dbReference type="ARBA" id="ARBA00022741"/>
    </source>
</evidence>
<evidence type="ECO:0000259" key="13">
    <source>
        <dbReference type="Pfam" id="PF00224"/>
    </source>
</evidence>
<keyword evidence="10" id="KW-0324">Glycolysis</keyword>
<dbReference type="NCBIfam" id="NF011314">
    <property type="entry name" value="PRK14725.1"/>
    <property type="match status" value="1"/>
</dbReference>
<dbReference type="Proteomes" id="UP000316238">
    <property type="component" value="Unassembled WGS sequence"/>
</dbReference>
<evidence type="ECO:0000256" key="4">
    <source>
        <dbReference type="ARBA" id="ARBA00022679"/>
    </source>
</evidence>
<evidence type="ECO:0000256" key="10">
    <source>
        <dbReference type="ARBA" id="ARBA00023152"/>
    </source>
</evidence>
<keyword evidence="4 14" id="KW-0808">Transferase</keyword>
<evidence type="ECO:0000256" key="5">
    <source>
        <dbReference type="ARBA" id="ARBA00022723"/>
    </source>
</evidence>
<comment type="similarity">
    <text evidence="2">Belongs to the pyruvate kinase family.</text>
</comment>
<evidence type="ECO:0000256" key="12">
    <source>
        <dbReference type="SAM" id="Coils"/>
    </source>
</evidence>
<comment type="caution">
    <text evidence="14">The sequence shown here is derived from an EMBL/GenBank/DDBJ whole genome shotgun (WGS) entry which is preliminary data.</text>
</comment>
<gene>
    <name evidence="14" type="ORF">CDV28_13322</name>
</gene>
<dbReference type="PANTHER" id="PTHR11817">
    <property type="entry name" value="PYRUVATE KINASE"/>
    <property type="match status" value="1"/>
</dbReference>
<evidence type="ECO:0000256" key="8">
    <source>
        <dbReference type="ARBA" id="ARBA00022840"/>
    </source>
</evidence>
<keyword evidence="6" id="KW-0547">Nucleotide-binding</keyword>
<evidence type="ECO:0000256" key="11">
    <source>
        <dbReference type="ARBA" id="ARBA00023317"/>
    </source>
</evidence>
<dbReference type="SUPFAM" id="SSF50800">
    <property type="entry name" value="PK beta-barrel domain-like"/>
    <property type="match status" value="1"/>
</dbReference>
<dbReference type="EMBL" id="NQJD01000033">
    <property type="protein sequence ID" value="TAA74271.1"/>
    <property type="molecule type" value="Genomic_DNA"/>
</dbReference>
<dbReference type="GO" id="GO:0030955">
    <property type="term" value="F:potassium ion binding"/>
    <property type="evidence" value="ECO:0007669"/>
    <property type="project" value="InterPro"/>
</dbReference>
<proteinExistence type="inferred from homology"/>
<evidence type="ECO:0000313" key="15">
    <source>
        <dbReference type="Proteomes" id="UP000316238"/>
    </source>
</evidence>
<dbReference type="EC" id="2.7.1.40" evidence="3"/>
<accession>A0A521G080</accession>
<dbReference type="Pfam" id="PF00224">
    <property type="entry name" value="PK"/>
    <property type="match status" value="2"/>
</dbReference>
<organism evidence="14 15">
    <name type="scientific">Candidatus Electronema aureum</name>
    <dbReference type="NCBI Taxonomy" id="2005002"/>
    <lineage>
        <taxon>Bacteria</taxon>
        <taxon>Pseudomonadati</taxon>
        <taxon>Thermodesulfobacteriota</taxon>
        <taxon>Desulfobulbia</taxon>
        <taxon>Desulfobulbales</taxon>
        <taxon>Desulfobulbaceae</taxon>
        <taxon>Candidatus Electronema</taxon>
    </lineage>
</organism>
<dbReference type="Gene3D" id="3.20.20.60">
    <property type="entry name" value="Phosphoenolpyruvate-binding domains"/>
    <property type="match status" value="2"/>
</dbReference>
<evidence type="ECO:0000256" key="1">
    <source>
        <dbReference type="ARBA" id="ARBA00004997"/>
    </source>
</evidence>
<dbReference type="InterPro" id="IPR011037">
    <property type="entry name" value="Pyrv_Knase-like_insert_dom_sf"/>
</dbReference>